<organism evidence="1 2">
    <name type="scientific">Pseudoalteromonas phenolica</name>
    <dbReference type="NCBI Taxonomy" id="161398"/>
    <lineage>
        <taxon>Bacteria</taxon>
        <taxon>Pseudomonadati</taxon>
        <taxon>Pseudomonadota</taxon>
        <taxon>Gammaproteobacteria</taxon>
        <taxon>Alteromonadales</taxon>
        <taxon>Pseudoalteromonadaceae</taxon>
        <taxon>Pseudoalteromonas</taxon>
    </lineage>
</organism>
<evidence type="ECO:0000313" key="2">
    <source>
        <dbReference type="Proteomes" id="UP000291338"/>
    </source>
</evidence>
<dbReference type="Proteomes" id="UP000291338">
    <property type="component" value="Unassembled WGS sequence"/>
</dbReference>
<name>A0A4Q7IMU8_9GAMM</name>
<accession>A0A4Q7IMU8</accession>
<dbReference type="AlphaFoldDB" id="A0A4Q7IMU8"/>
<dbReference type="EMBL" id="PPSX01000036">
    <property type="protein sequence ID" value="RZQ53035.1"/>
    <property type="molecule type" value="Genomic_DNA"/>
</dbReference>
<protein>
    <submittedName>
        <fullName evidence="1">Uncharacterized protein</fullName>
    </submittedName>
</protein>
<evidence type="ECO:0000313" key="1">
    <source>
        <dbReference type="EMBL" id="RZQ53035.1"/>
    </source>
</evidence>
<comment type="caution">
    <text evidence="1">The sequence shown here is derived from an EMBL/GenBank/DDBJ whole genome shotgun (WGS) entry which is preliminary data.</text>
</comment>
<reference evidence="1 2" key="1">
    <citation type="submission" date="2018-01" db="EMBL/GenBank/DDBJ databases">
        <title>Co-occurrence of chitin degradation, pigmentation and bioactivity in marine Pseudoalteromonas.</title>
        <authorList>
            <person name="Paulsen S."/>
            <person name="Gram L."/>
            <person name="Machado H."/>
        </authorList>
    </citation>
    <scope>NUCLEOTIDE SEQUENCE [LARGE SCALE GENOMIC DNA]</scope>
    <source>
        <strain evidence="1 2">S3898</strain>
    </source>
</reference>
<proteinExistence type="predicted"/>
<sequence>MNLVPVEGGGHVPMSASKNPVLGVYRHHCGEIATVHQPKGQKKAHLRYLLCPKCKCDQASGDEYQQLIRENTYRTIEELEAAEAVKLTVNQTEQNQPVETPDTPTDAVYSDVDRQESEALNQPLEVVENQLTEQPTEIPTDAVKPLPEQPAVKPIAQPNTPAANDSDKTKKVAVCAVLGAIVGGLFAIAR</sequence>
<gene>
    <name evidence="1" type="ORF">C1E23_10395</name>
</gene>
<dbReference type="RefSeq" id="WP_130255500.1">
    <property type="nucleotide sequence ID" value="NZ_PPSX01000036.1"/>
</dbReference>